<dbReference type="OrthoDB" id="7863990at2759"/>
<evidence type="ECO:0000256" key="1">
    <source>
        <dbReference type="SAM" id="Coils"/>
    </source>
</evidence>
<keyword evidence="1" id="KW-0175">Coiled coil</keyword>
<gene>
    <name evidence="4" type="primary">LOC117567693</name>
</gene>
<reference evidence="4" key="1">
    <citation type="submission" date="2025-08" db="UniProtKB">
        <authorList>
            <consortium name="RefSeq"/>
        </authorList>
    </citation>
    <scope>IDENTIFICATION</scope>
    <source>
        <strain evidence="4">15112-1751.03</strain>
        <tissue evidence="4">Whole Adult</tissue>
    </source>
</reference>
<dbReference type="AlphaFoldDB" id="A0A6P8WLN0"/>
<keyword evidence="2" id="KW-0732">Signal</keyword>
<sequence>MKMFVILLLGLQVFWATASPTTVNTLEISADKSRECSAYCGSVARHLQANTITIESKDTQIRELEAKVADLEAKLARKGTSEAAPVESTDDLVSSLHQKIDAIRNKIKDIGNIYSGPVNVKKPVSEENVEK</sequence>
<evidence type="ECO:0000313" key="4">
    <source>
        <dbReference type="RefSeq" id="XP_034103709.1"/>
    </source>
</evidence>
<feature type="chain" id="PRO_5028200647" evidence="2">
    <location>
        <begin position="19"/>
        <end position="131"/>
    </location>
</feature>
<evidence type="ECO:0000313" key="3">
    <source>
        <dbReference type="Proteomes" id="UP000515160"/>
    </source>
</evidence>
<feature type="signal peptide" evidence="2">
    <location>
        <begin position="1"/>
        <end position="18"/>
    </location>
</feature>
<protein>
    <submittedName>
        <fullName evidence="4">Uncharacterized protein LOC117567693</fullName>
    </submittedName>
</protein>
<dbReference type="Proteomes" id="UP000515160">
    <property type="component" value="Chromosome 3"/>
</dbReference>
<feature type="coiled-coil region" evidence="1">
    <location>
        <begin position="54"/>
        <end position="81"/>
    </location>
</feature>
<accession>A0A6P8WLN0</accession>
<keyword evidence="3" id="KW-1185">Reference proteome</keyword>
<dbReference type="GeneID" id="117567693"/>
<proteinExistence type="predicted"/>
<dbReference type="RefSeq" id="XP_034103709.1">
    <property type="nucleotide sequence ID" value="XM_034247818.2"/>
</dbReference>
<evidence type="ECO:0000256" key="2">
    <source>
        <dbReference type="SAM" id="SignalP"/>
    </source>
</evidence>
<organism evidence="3 4">
    <name type="scientific">Drosophila albomicans</name>
    <name type="common">Fruit fly</name>
    <dbReference type="NCBI Taxonomy" id="7291"/>
    <lineage>
        <taxon>Eukaryota</taxon>
        <taxon>Metazoa</taxon>
        <taxon>Ecdysozoa</taxon>
        <taxon>Arthropoda</taxon>
        <taxon>Hexapoda</taxon>
        <taxon>Insecta</taxon>
        <taxon>Pterygota</taxon>
        <taxon>Neoptera</taxon>
        <taxon>Endopterygota</taxon>
        <taxon>Diptera</taxon>
        <taxon>Brachycera</taxon>
        <taxon>Muscomorpha</taxon>
        <taxon>Ephydroidea</taxon>
        <taxon>Drosophilidae</taxon>
        <taxon>Drosophila</taxon>
    </lineage>
</organism>
<name>A0A6P8WLN0_DROAB</name>